<dbReference type="OrthoDB" id="8635520at2"/>
<keyword evidence="3" id="KW-1185">Reference proteome</keyword>
<comment type="caution">
    <text evidence="2">The sequence shown here is derived from an EMBL/GenBank/DDBJ whole genome shotgun (WGS) entry which is preliminary data.</text>
</comment>
<dbReference type="PROSITE" id="PS50995">
    <property type="entry name" value="HTH_MARR_2"/>
    <property type="match status" value="1"/>
</dbReference>
<dbReference type="EMBL" id="ANPE02000192">
    <property type="protein sequence ID" value="EMY33215.1"/>
    <property type="molecule type" value="Genomic_DNA"/>
</dbReference>
<dbReference type="PANTHER" id="PTHR33164:SF99">
    <property type="entry name" value="MARR FAMILY REGULATORY PROTEIN"/>
    <property type="match status" value="1"/>
</dbReference>
<evidence type="ECO:0000313" key="3">
    <source>
        <dbReference type="Proteomes" id="UP000010729"/>
    </source>
</evidence>
<name>N1UVY8_9MICC</name>
<dbReference type="PANTHER" id="PTHR33164">
    <property type="entry name" value="TRANSCRIPTIONAL REGULATOR, MARR FAMILY"/>
    <property type="match status" value="1"/>
</dbReference>
<dbReference type="AlphaFoldDB" id="N1UVY8"/>
<gene>
    <name evidence="2" type="ORF">D477_016010</name>
</gene>
<reference evidence="2 3" key="1">
    <citation type="journal article" date="2013" name="Genome Announc.">
        <title>Draft Genome Sequence of Arthrobacter crystallopoietes Strain BAB-32, Revealing Genes for Bioremediation.</title>
        <authorList>
            <person name="Joshi M.N."/>
            <person name="Pandit A.S."/>
            <person name="Sharma A."/>
            <person name="Pandya R.V."/>
            <person name="Desai S.M."/>
            <person name="Saxena A.K."/>
            <person name="Bagatharia S.B."/>
        </authorList>
    </citation>
    <scope>NUCLEOTIDE SEQUENCE [LARGE SCALE GENOMIC DNA]</scope>
    <source>
        <strain evidence="2 3">BAB-32</strain>
    </source>
</reference>
<dbReference type="RefSeq" id="WP_005271438.1">
    <property type="nucleotide sequence ID" value="NZ_ANPE02000192.1"/>
</dbReference>
<proteinExistence type="predicted"/>
<dbReference type="InterPro" id="IPR036390">
    <property type="entry name" value="WH_DNA-bd_sf"/>
</dbReference>
<dbReference type="GO" id="GO:0003700">
    <property type="term" value="F:DNA-binding transcription factor activity"/>
    <property type="evidence" value="ECO:0007669"/>
    <property type="project" value="InterPro"/>
</dbReference>
<dbReference type="Pfam" id="PF12802">
    <property type="entry name" value="MarR_2"/>
    <property type="match status" value="1"/>
</dbReference>
<dbReference type="GO" id="GO:0006950">
    <property type="term" value="P:response to stress"/>
    <property type="evidence" value="ECO:0007669"/>
    <property type="project" value="TreeGrafter"/>
</dbReference>
<dbReference type="SUPFAM" id="SSF46785">
    <property type="entry name" value="Winged helix' DNA-binding domain"/>
    <property type="match status" value="1"/>
</dbReference>
<organism evidence="2 3">
    <name type="scientific">Arthrobacter crystallopoietes BAB-32</name>
    <dbReference type="NCBI Taxonomy" id="1246476"/>
    <lineage>
        <taxon>Bacteria</taxon>
        <taxon>Bacillati</taxon>
        <taxon>Actinomycetota</taxon>
        <taxon>Actinomycetes</taxon>
        <taxon>Micrococcales</taxon>
        <taxon>Micrococcaceae</taxon>
        <taxon>Crystallibacter</taxon>
    </lineage>
</organism>
<accession>N1UVY8</accession>
<dbReference type="InterPro" id="IPR000835">
    <property type="entry name" value="HTH_MarR-typ"/>
</dbReference>
<dbReference type="InterPro" id="IPR036388">
    <property type="entry name" value="WH-like_DNA-bd_sf"/>
</dbReference>
<dbReference type="PRINTS" id="PR00598">
    <property type="entry name" value="HTHMARR"/>
</dbReference>
<sequence>MSEGPWLSSGEQRAWVPLAALLFRLPAALDSQLQREEDLTFAGYMVLAMLSEVPDRAMRMSELAAATSTTQSRMSRVAGGLEKAGYLTRSMDPQDRRAVLARLTDAGLDKVKAASPSHVQAVRAAVFDRLTPAQVDQLAAIGASLIGEDWTGAIDSGKPAAVARPGS</sequence>
<dbReference type="Gene3D" id="1.10.10.10">
    <property type="entry name" value="Winged helix-like DNA-binding domain superfamily/Winged helix DNA-binding domain"/>
    <property type="match status" value="1"/>
</dbReference>
<evidence type="ECO:0000313" key="2">
    <source>
        <dbReference type="EMBL" id="EMY33215.1"/>
    </source>
</evidence>
<protein>
    <submittedName>
        <fullName evidence="2">MarR family transcriptional regulator</fullName>
    </submittedName>
</protein>
<evidence type="ECO:0000259" key="1">
    <source>
        <dbReference type="PROSITE" id="PS50995"/>
    </source>
</evidence>
<dbReference type="InterPro" id="IPR039422">
    <property type="entry name" value="MarR/SlyA-like"/>
</dbReference>
<dbReference type="SMART" id="SM00347">
    <property type="entry name" value="HTH_MARR"/>
    <property type="match status" value="1"/>
</dbReference>
<dbReference type="Proteomes" id="UP000010729">
    <property type="component" value="Unassembled WGS sequence"/>
</dbReference>
<feature type="domain" description="HTH marR-type" evidence="1">
    <location>
        <begin position="15"/>
        <end position="147"/>
    </location>
</feature>